<keyword evidence="3" id="KW-1185">Reference proteome</keyword>
<dbReference type="AlphaFoldDB" id="A0A6A6XN68"/>
<proteinExistence type="predicted"/>
<organism evidence="2 3">
    <name type="scientific">Melanomma pulvis-pyrius CBS 109.77</name>
    <dbReference type="NCBI Taxonomy" id="1314802"/>
    <lineage>
        <taxon>Eukaryota</taxon>
        <taxon>Fungi</taxon>
        <taxon>Dikarya</taxon>
        <taxon>Ascomycota</taxon>
        <taxon>Pezizomycotina</taxon>
        <taxon>Dothideomycetes</taxon>
        <taxon>Pleosporomycetidae</taxon>
        <taxon>Pleosporales</taxon>
        <taxon>Melanommataceae</taxon>
        <taxon>Melanomma</taxon>
    </lineage>
</organism>
<dbReference type="PANTHER" id="PTHR10622">
    <property type="entry name" value="HET DOMAIN-CONTAINING PROTEIN"/>
    <property type="match status" value="1"/>
</dbReference>
<protein>
    <recommendedName>
        <fullName evidence="1">DUF8212 domain-containing protein</fullName>
    </recommendedName>
</protein>
<dbReference type="InterPro" id="IPR058525">
    <property type="entry name" value="DUF8212"/>
</dbReference>
<dbReference type="PANTHER" id="PTHR10622:SF10">
    <property type="entry name" value="HET DOMAIN-CONTAINING PROTEIN"/>
    <property type="match status" value="1"/>
</dbReference>
<dbReference type="Proteomes" id="UP000799757">
    <property type="component" value="Unassembled WGS sequence"/>
</dbReference>
<feature type="domain" description="DUF8212" evidence="1">
    <location>
        <begin position="17"/>
        <end position="86"/>
    </location>
</feature>
<sequence length="99" mass="11321">LGIFQVNMPLLYGEGEKAFLRLQDTILQCSQDQTLLAWDFEPQHRQRREDHDGVLATGLLATSPRSFKNCGKIVEIDRHGLHSKIRSYNGAHHRKRALA</sequence>
<reference evidence="2" key="1">
    <citation type="journal article" date="2020" name="Stud. Mycol.">
        <title>101 Dothideomycetes genomes: a test case for predicting lifestyles and emergence of pathogens.</title>
        <authorList>
            <person name="Haridas S."/>
            <person name="Albert R."/>
            <person name="Binder M."/>
            <person name="Bloem J."/>
            <person name="Labutti K."/>
            <person name="Salamov A."/>
            <person name="Andreopoulos B."/>
            <person name="Baker S."/>
            <person name="Barry K."/>
            <person name="Bills G."/>
            <person name="Bluhm B."/>
            <person name="Cannon C."/>
            <person name="Castanera R."/>
            <person name="Culley D."/>
            <person name="Daum C."/>
            <person name="Ezra D."/>
            <person name="Gonzalez J."/>
            <person name="Henrissat B."/>
            <person name="Kuo A."/>
            <person name="Liang C."/>
            <person name="Lipzen A."/>
            <person name="Lutzoni F."/>
            <person name="Magnuson J."/>
            <person name="Mondo S."/>
            <person name="Nolan M."/>
            <person name="Ohm R."/>
            <person name="Pangilinan J."/>
            <person name="Park H.-J."/>
            <person name="Ramirez L."/>
            <person name="Alfaro M."/>
            <person name="Sun H."/>
            <person name="Tritt A."/>
            <person name="Yoshinaga Y."/>
            <person name="Zwiers L.-H."/>
            <person name="Turgeon B."/>
            <person name="Goodwin S."/>
            <person name="Spatafora J."/>
            <person name="Crous P."/>
            <person name="Grigoriev I."/>
        </authorList>
    </citation>
    <scope>NUCLEOTIDE SEQUENCE</scope>
    <source>
        <strain evidence="2">CBS 109.77</strain>
    </source>
</reference>
<evidence type="ECO:0000259" key="1">
    <source>
        <dbReference type="Pfam" id="PF26640"/>
    </source>
</evidence>
<evidence type="ECO:0000313" key="2">
    <source>
        <dbReference type="EMBL" id="KAF2797789.1"/>
    </source>
</evidence>
<accession>A0A6A6XN68</accession>
<dbReference type="Pfam" id="PF26640">
    <property type="entry name" value="DUF8212"/>
    <property type="match status" value="1"/>
</dbReference>
<name>A0A6A6XN68_9PLEO</name>
<evidence type="ECO:0000313" key="3">
    <source>
        <dbReference type="Proteomes" id="UP000799757"/>
    </source>
</evidence>
<dbReference type="EMBL" id="MU001798">
    <property type="protein sequence ID" value="KAF2797789.1"/>
    <property type="molecule type" value="Genomic_DNA"/>
</dbReference>
<dbReference type="OrthoDB" id="3787959at2759"/>
<gene>
    <name evidence="2" type="ORF">K505DRAFT_234729</name>
</gene>
<feature type="non-terminal residue" evidence="2">
    <location>
        <position position="1"/>
    </location>
</feature>